<protein>
    <submittedName>
        <fullName evidence="1">Uncharacterized protein</fullName>
    </submittedName>
</protein>
<sequence length="158" mass="17936">MPYITDLSLFEQITKLAKIPLGTSSRSIEIRILEWGEFSVGGFWPYVVELAKMSLDNTLYFWDVNRSMDDTFHKSFGKYPAIALSTSMTEQEYLDELGGLFAGKDEQWFVMNATDSYLLAPASGAWRISGEYATERGKIISTVGLPPDELFPHDFLRE</sequence>
<proteinExistence type="predicted"/>
<dbReference type="RefSeq" id="WP_061147916.1">
    <property type="nucleotide sequence ID" value="NZ_FCOM02000013.1"/>
</dbReference>
<gene>
    <name evidence="1" type="ORF">AWB74_03416</name>
</gene>
<dbReference type="OrthoDB" id="9116197at2"/>
<comment type="caution">
    <text evidence="1">The sequence shown here is derived from an EMBL/GenBank/DDBJ whole genome shotgun (WGS) entry which is preliminary data.</text>
</comment>
<dbReference type="EMBL" id="FCOM02000013">
    <property type="protein sequence ID" value="SAL64000.1"/>
    <property type="molecule type" value="Genomic_DNA"/>
</dbReference>
<reference evidence="1" key="1">
    <citation type="submission" date="2016-01" db="EMBL/GenBank/DDBJ databases">
        <authorList>
            <person name="Peeters C."/>
        </authorList>
    </citation>
    <scope>NUCLEOTIDE SEQUENCE [LARGE SCALE GENOMIC DNA]</scope>
    <source>
        <strain evidence="1">LMG 29317</strain>
    </source>
</reference>
<dbReference type="Proteomes" id="UP000055019">
    <property type="component" value="Unassembled WGS sequence"/>
</dbReference>
<organism evidence="1 2">
    <name type="scientific">Caballeronia arvi</name>
    <dbReference type="NCBI Taxonomy" id="1777135"/>
    <lineage>
        <taxon>Bacteria</taxon>
        <taxon>Pseudomonadati</taxon>
        <taxon>Pseudomonadota</taxon>
        <taxon>Betaproteobacteria</taxon>
        <taxon>Burkholderiales</taxon>
        <taxon>Burkholderiaceae</taxon>
        <taxon>Caballeronia</taxon>
    </lineage>
</organism>
<evidence type="ECO:0000313" key="1">
    <source>
        <dbReference type="EMBL" id="SAL64000.1"/>
    </source>
</evidence>
<evidence type="ECO:0000313" key="2">
    <source>
        <dbReference type="Proteomes" id="UP000055019"/>
    </source>
</evidence>
<name>A0A158J6P1_9BURK</name>
<accession>A0A158J6P1</accession>
<dbReference type="AlphaFoldDB" id="A0A158J6P1"/>
<keyword evidence="2" id="KW-1185">Reference proteome</keyword>